<evidence type="ECO:0000313" key="3">
    <source>
        <dbReference type="Proteomes" id="UP000633418"/>
    </source>
</evidence>
<dbReference type="RefSeq" id="WP_186662304.1">
    <property type="nucleotide sequence ID" value="NZ_CP077095.1"/>
</dbReference>
<keyword evidence="1" id="KW-0812">Transmembrane</keyword>
<organism evidence="2 3">
    <name type="scientific">Pseudomonas xantholysinigenes</name>
    <dbReference type="NCBI Taxonomy" id="2745490"/>
    <lineage>
        <taxon>Bacteria</taxon>
        <taxon>Pseudomonadati</taxon>
        <taxon>Pseudomonadota</taxon>
        <taxon>Gammaproteobacteria</taxon>
        <taxon>Pseudomonadales</taxon>
        <taxon>Pseudomonadaceae</taxon>
        <taxon>Pseudomonas</taxon>
    </lineage>
</organism>
<sequence length="84" mass="9056">MNAAQKKLLDKTMGVVGWLCVAVGGGLALLMLAVGVASKDLSVLNDIFRLRHEGLLIWSTLPPGVALLWIRAFMRAGNSEDPMH</sequence>
<gene>
    <name evidence="2" type="ORF">HU772_010225</name>
</gene>
<keyword evidence="1" id="KW-1133">Transmembrane helix</keyword>
<evidence type="ECO:0000256" key="1">
    <source>
        <dbReference type="SAM" id="Phobius"/>
    </source>
</evidence>
<feature type="transmembrane region" description="Helical" evidence="1">
    <location>
        <begin position="55"/>
        <end position="74"/>
    </location>
</feature>
<proteinExistence type="predicted"/>
<name>A0A9E6Q0R9_9PSED</name>
<keyword evidence="3" id="KW-1185">Reference proteome</keyword>
<feature type="transmembrane region" description="Helical" evidence="1">
    <location>
        <begin position="12"/>
        <end position="35"/>
    </location>
</feature>
<accession>A0A9E6Q0R9</accession>
<reference evidence="2 3" key="1">
    <citation type="journal article" date="2020" name="Microorganisms">
        <title>Reliable Identification of Environmental Pseudomonas Isolates Using the rpoD Gene.</title>
        <authorList>
            <consortium name="The Broad Institute Genome Sequencing Platform"/>
            <person name="Girard L."/>
            <person name="Lood C."/>
            <person name="Rokni-Zadeh H."/>
            <person name="van Noort V."/>
            <person name="Lavigne R."/>
            <person name="De Mot R."/>
        </authorList>
    </citation>
    <scope>NUCLEOTIDE SEQUENCE [LARGE SCALE GENOMIC DNA]</scope>
    <source>
        <strain evidence="2 3">RW9S1A</strain>
    </source>
</reference>
<keyword evidence="1" id="KW-0472">Membrane</keyword>
<evidence type="ECO:0000313" key="2">
    <source>
        <dbReference type="EMBL" id="QXI40415.1"/>
    </source>
</evidence>
<dbReference type="AlphaFoldDB" id="A0A9E6Q0R9"/>
<protein>
    <submittedName>
        <fullName evidence="2">Uncharacterized protein</fullName>
    </submittedName>
</protein>
<reference evidence="2 3" key="2">
    <citation type="journal article" date="2021" name="Microorganisms">
        <title>The Ever-Expanding Pseudomonas Genus: Description of 43 New Species and Partition of the Pseudomonas putida Group.</title>
        <authorList>
            <person name="Girard L."/>
            <person name="Lood C."/>
            <person name="Hofte M."/>
            <person name="Vandamme P."/>
            <person name="Rokni-Zadeh H."/>
            <person name="van Noort V."/>
            <person name="Lavigne R."/>
            <person name="De Mot R."/>
        </authorList>
    </citation>
    <scope>NUCLEOTIDE SEQUENCE [LARGE SCALE GENOMIC DNA]</scope>
    <source>
        <strain evidence="2 3">RW9S1A</strain>
    </source>
</reference>
<dbReference type="Proteomes" id="UP000633418">
    <property type="component" value="Chromosome"/>
</dbReference>
<dbReference type="KEGG" id="pxn:HU772_010225"/>
<dbReference type="EMBL" id="CP077095">
    <property type="protein sequence ID" value="QXI40415.1"/>
    <property type="molecule type" value="Genomic_DNA"/>
</dbReference>